<dbReference type="InterPro" id="IPR019657">
    <property type="entry name" value="ComFB"/>
</dbReference>
<protein>
    <submittedName>
        <fullName evidence="1">Late competence development protein ComFB</fullName>
    </submittedName>
</protein>
<dbReference type="Pfam" id="PF10719">
    <property type="entry name" value="ComFB"/>
    <property type="match status" value="1"/>
</dbReference>
<evidence type="ECO:0000313" key="2">
    <source>
        <dbReference type="Proteomes" id="UP000004738"/>
    </source>
</evidence>
<keyword evidence="2" id="KW-1185">Reference proteome</keyword>
<evidence type="ECO:0000313" key="1">
    <source>
        <dbReference type="EMBL" id="EKB45237.1"/>
    </source>
</evidence>
<sequence length="122" mass="14342">MLIKMFELYYFALYDKRRQSSYINEAKDTMSGIKLINVTEEIVKGLVSFLLHGVEYQTFCHCEQCEMDVNAIVLNVLPARYVTSDETRDAVFKQMSTPEYLEEINKQIIRALHIVKQYPKHL</sequence>
<accession>K1KZH3</accession>
<name>K1KZH3_9BACL</name>
<dbReference type="PATRIC" id="fig|1224748.3.peg.1819"/>
<reference evidence="1 2" key="1">
    <citation type="journal article" date="2012" name="J. Bacteriol.">
        <title>Draft Genome Sequence of Bacillus isronensis Strain B3W22, Isolated from the Upper Atmosphere.</title>
        <authorList>
            <person name="Shivaji S."/>
            <person name="Ara S."/>
            <person name="Singh S.K."/>
            <person name="Bandi S."/>
            <person name="Singh A."/>
            <person name="Pinnaka A.K."/>
        </authorList>
    </citation>
    <scope>NUCLEOTIDE SEQUENCE [LARGE SCALE GENOMIC DNA]</scope>
    <source>
        <strain evidence="1 2">B3W22</strain>
    </source>
</reference>
<dbReference type="EMBL" id="AMCK01000008">
    <property type="protein sequence ID" value="EKB45237.1"/>
    <property type="molecule type" value="Genomic_DNA"/>
</dbReference>
<gene>
    <name evidence="1" type="ORF">B857_01835</name>
</gene>
<dbReference type="AlphaFoldDB" id="K1KZH3"/>
<dbReference type="Proteomes" id="UP000004738">
    <property type="component" value="Unassembled WGS sequence"/>
</dbReference>
<proteinExistence type="predicted"/>
<organism evidence="1 2">
    <name type="scientific">Solibacillus isronensis B3W22</name>
    <dbReference type="NCBI Taxonomy" id="1224748"/>
    <lineage>
        <taxon>Bacteria</taxon>
        <taxon>Bacillati</taxon>
        <taxon>Bacillota</taxon>
        <taxon>Bacilli</taxon>
        <taxon>Bacillales</taxon>
        <taxon>Caryophanaceae</taxon>
        <taxon>Solibacillus</taxon>
    </lineage>
</organism>
<comment type="caution">
    <text evidence="1">The sequence shown here is derived from an EMBL/GenBank/DDBJ whole genome shotgun (WGS) entry which is preliminary data.</text>
</comment>